<proteinExistence type="predicted"/>
<organism evidence="1 2">
    <name type="scientific">Cardamine amara subsp. amara</name>
    <dbReference type="NCBI Taxonomy" id="228776"/>
    <lineage>
        <taxon>Eukaryota</taxon>
        <taxon>Viridiplantae</taxon>
        <taxon>Streptophyta</taxon>
        <taxon>Embryophyta</taxon>
        <taxon>Tracheophyta</taxon>
        <taxon>Spermatophyta</taxon>
        <taxon>Magnoliopsida</taxon>
        <taxon>eudicotyledons</taxon>
        <taxon>Gunneridae</taxon>
        <taxon>Pentapetalae</taxon>
        <taxon>rosids</taxon>
        <taxon>malvids</taxon>
        <taxon>Brassicales</taxon>
        <taxon>Brassicaceae</taxon>
        <taxon>Cardamineae</taxon>
        <taxon>Cardamine</taxon>
    </lineage>
</organism>
<comment type="caution">
    <text evidence="1">The sequence shown here is derived from an EMBL/GenBank/DDBJ whole genome shotgun (WGS) entry which is preliminary data.</text>
</comment>
<accession>A0ABD1AMY3</accession>
<keyword evidence="2" id="KW-1185">Reference proteome</keyword>
<protein>
    <submittedName>
        <fullName evidence="1">Uncharacterized protein</fullName>
    </submittedName>
</protein>
<gene>
    <name evidence="1" type="ORF">V5N11_008188</name>
</gene>
<dbReference type="Proteomes" id="UP001558713">
    <property type="component" value="Unassembled WGS sequence"/>
</dbReference>
<name>A0ABD1AMY3_CARAN</name>
<reference evidence="1 2" key="1">
    <citation type="submission" date="2024-04" db="EMBL/GenBank/DDBJ databases">
        <title>Genome assembly C_amara_ONT_v2.</title>
        <authorList>
            <person name="Yant L."/>
            <person name="Moore C."/>
            <person name="Slenker M."/>
        </authorList>
    </citation>
    <scope>NUCLEOTIDE SEQUENCE [LARGE SCALE GENOMIC DNA]</scope>
    <source>
        <tissue evidence="1">Leaf</tissue>
    </source>
</reference>
<sequence length="103" mass="11965">MEDLTAKVDMLLKAQRRSVNVIKDHEYEDRVDETEEINFVCGQGNFQNWGFNQNSRNHPNLAYYSSNVENPGDQVYPSRNAHTKPFVQAEPIIQPRLSKERSL</sequence>
<evidence type="ECO:0000313" key="2">
    <source>
        <dbReference type="Proteomes" id="UP001558713"/>
    </source>
</evidence>
<dbReference type="EMBL" id="JBANAX010000460">
    <property type="protein sequence ID" value="KAL1208042.1"/>
    <property type="molecule type" value="Genomic_DNA"/>
</dbReference>
<evidence type="ECO:0000313" key="1">
    <source>
        <dbReference type="EMBL" id="KAL1208042.1"/>
    </source>
</evidence>
<dbReference type="AlphaFoldDB" id="A0ABD1AMY3"/>